<dbReference type="PROSITE" id="PS50045">
    <property type="entry name" value="SIGMA54_INTERACT_4"/>
    <property type="match status" value="1"/>
</dbReference>
<dbReference type="RefSeq" id="WP_132872308.1">
    <property type="nucleotide sequence ID" value="NZ_JAJUHT010000014.1"/>
</dbReference>
<protein>
    <submittedName>
        <fullName evidence="8">Two-component response regulator AlgB</fullName>
    </submittedName>
</protein>
<keyword evidence="3" id="KW-0805">Transcription regulation</keyword>
<dbReference type="GO" id="GO:0000160">
    <property type="term" value="P:phosphorelay signal transduction system"/>
    <property type="evidence" value="ECO:0007669"/>
    <property type="project" value="InterPro"/>
</dbReference>
<dbReference type="PROSITE" id="PS50110">
    <property type="entry name" value="RESPONSE_REGULATORY"/>
    <property type="match status" value="1"/>
</dbReference>
<evidence type="ECO:0000256" key="1">
    <source>
        <dbReference type="ARBA" id="ARBA00022741"/>
    </source>
</evidence>
<dbReference type="SMART" id="SM00448">
    <property type="entry name" value="REC"/>
    <property type="match status" value="1"/>
</dbReference>
<keyword evidence="9" id="KW-1185">Reference proteome</keyword>
<keyword evidence="2" id="KW-0067">ATP-binding</keyword>
<organism evidence="8 9">
    <name type="scientific">Seleniivibrio woodruffii</name>
    <dbReference type="NCBI Taxonomy" id="1078050"/>
    <lineage>
        <taxon>Bacteria</taxon>
        <taxon>Pseudomonadati</taxon>
        <taxon>Deferribacterota</taxon>
        <taxon>Deferribacteres</taxon>
        <taxon>Deferribacterales</taxon>
        <taxon>Geovibrionaceae</taxon>
        <taxon>Seleniivibrio</taxon>
    </lineage>
</organism>
<dbReference type="InterPro" id="IPR027417">
    <property type="entry name" value="P-loop_NTPase"/>
</dbReference>
<dbReference type="InterPro" id="IPR003593">
    <property type="entry name" value="AAA+_ATPase"/>
</dbReference>
<gene>
    <name evidence="8" type="ORF">C8D98_0849</name>
</gene>
<dbReference type="Pfam" id="PF02954">
    <property type="entry name" value="HTH_8"/>
    <property type="match status" value="1"/>
</dbReference>
<evidence type="ECO:0000313" key="9">
    <source>
        <dbReference type="Proteomes" id="UP000294614"/>
    </source>
</evidence>
<dbReference type="GO" id="GO:0006355">
    <property type="term" value="P:regulation of DNA-templated transcription"/>
    <property type="evidence" value="ECO:0007669"/>
    <property type="project" value="InterPro"/>
</dbReference>
<dbReference type="SUPFAM" id="SSF46689">
    <property type="entry name" value="Homeodomain-like"/>
    <property type="match status" value="1"/>
</dbReference>
<dbReference type="InterPro" id="IPR002197">
    <property type="entry name" value="HTH_Fis"/>
</dbReference>
<dbReference type="Gene3D" id="1.10.10.60">
    <property type="entry name" value="Homeodomain-like"/>
    <property type="match status" value="1"/>
</dbReference>
<dbReference type="EMBL" id="SMGG01000003">
    <property type="protein sequence ID" value="TCK62326.1"/>
    <property type="molecule type" value="Genomic_DNA"/>
</dbReference>
<evidence type="ECO:0000256" key="4">
    <source>
        <dbReference type="ARBA" id="ARBA00023163"/>
    </source>
</evidence>
<evidence type="ECO:0000256" key="2">
    <source>
        <dbReference type="ARBA" id="ARBA00022840"/>
    </source>
</evidence>
<evidence type="ECO:0000256" key="5">
    <source>
        <dbReference type="PROSITE-ProRule" id="PRU00169"/>
    </source>
</evidence>
<proteinExistence type="predicted"/>
<dbReference type="InterPro" id="IPR058031">
    <property type="entry name" value="AAA_lid_NorR"/>
</dbReference>
<reference evidence="8 9" key="1">
    <citation type="submission" date="2019-03" db="EMBL/GenBank/DDBJ databases">
        <title>Genomic Encyclopedia of Type Strains, Phase IV (KMG-IV): sequencing the most valuable type-strain genomes for metagenomic binning, comparative biology and taxonomic classification.</title>
        <authorList>
            <person name="Goeker M."/>
        </authorList>
    </citation>
    <scope>NUCLEOTIDE SEQUENCE [LARGE SCALE GENOMIC DNA]</scope>
    <source>
        <strain evidence="8 9">DSM 24984</strain>
    </source>
</reference>
<dbReference type="Pfam" id="PF00158">
    <property type="entry name" value="Sigma54_activat"/>
    <property type="match status" value="1"/>
</dbReference>
<dbReference type="SUPFAM" id="SSF52540">
    <property type="entry name" value="P-loop containing nucleoside triphosphate hydrolases"/>
    <property type="match status" value="1"/>
</dbReference>
<feature type="domain" description="Sigma-54 factor interaction" evidence="6">
    <location>
        <begin position="142"/>
        <end position="371"/>
    </location>
</feature>
<dbReference type="InterPro" id="IPR001789">
    <property type="entry name" value="Sig_transdc_resp-reg_receiver"/>
</dbReference>
<dbReference type="Gene3D" id="3.40.50.2300">
    <property type="match status" value="1"/>
</dbReference>
<dbReference type="Gene3D" id="1.10.8.60">
    <property type="match status" value="1"/>
</dbReference>
<evidence type="ECO:0000256" key="3">
    <source>
        <dbReference type="ARBA" id="ARBA00023015"/>
    </source>
</evidence>
<dbReference type="InterPro" id="IPR002078">
    <property type="entry name" value="Sigma_54_int"/>
</dbReference>
<dbReference type="Pfam" id="PF00072">
    <property type="entry name" value="Response_reg"/>
    <property type="match status" value="1"/>
</dbReference>
<comment type="caution">
    <text evidence="8">The sequence shown here is derived from an EMBL/GenBank/DDBJ whole genome shotgun (WGS) entry which is preliminary data.</text>
</comment>
<feature type="modified residue" description="4-aspartylphosphate" evidence="5">
    <location>
        <position position="52"/>
    </location>
</feature>
<dbReference type="PANTHER" id="PTHR32071:SF113">
    <property type="entry name" value="ALGINATE BIOSYNTHESIS TRANSCRIPTIONAL REGULATORY PROTEIN ALGB"/>
    <property type="match status" value="1"/>
</dbReference>
<keyword evidence="1" id="KW-0547">Nucleotide-binding</keyword>
<sequence length="443" mass="49219">MLKVLVVDDEAGIRKMLSVCLESRGHTVKGVSNIKDALAEADRQVYDTAFIDLRLGTDNGMELIPAFLKTCPWMKIVVITAYATVDTAVQAMRLGAADYLPKPFTPEQVDIVTERISSVRRMEEDISRLKDDLSKLRPETSFTTENPAMKQVLDTAKQVAPTDATILIRGENGTGKTVLAKAIHSWSKRSGKPLAVVSCPSLSAELLESELFGHVKGAFTGAVRDNAGRIAACEGGTLFLDEIGELPMSIQPKLLRFIQDREYERIGDQKTRHADVRIISATNADLEEAIRQGRFREDLYYRLNVIQLDMPSLAGRTEDIVPLALDMLRFFGAQNHRIFKGFTPEAEAQLKSCKWRGNLREMRNVIERAAIMCPSDTVGAEYFPFGGRKQNHEIALGDRVSLATVEEKHIRGVVASASSLQEAAEILGIDQATLWRKRKQYGI</sequence>
<dbReference type="InterPro" id="IPR011006">
    <property type="entry name" value="CheY-like_superfamily"/>
</dbReference>
<dbReference type="CDD" id="cd00009">
    <property type="entry name" value="AAA"/>
    <property type="match status" value="1"/>
</dbReference>
<accession>A0A4R1KCQ1</accession>
<dbReference type="GO" id="GO:0005524">
    <property type="term" value="F:ATP binding"/>
    <property type="evidence" value="ECO:0007669"/>
    <property type="project" value="UniProtKB-KW"/>
</dbReference>
<dbReference type="OrthoDB" id="9811901at2"/>
<dbReference type="PANTHER" id="PTHR32071">
    <property type="entry name" value="TRANSCRIPTIONAL REGULATORY PROTEIN"/>
    <property type="match status" value="1"/>
</dbReference>
<dbReference type="Proteomes" id="UP000294614">
    <property type="component" value="Unassembled WGS sequence"/>
</dbReference>
<feature type="domain" description="Response regulatory" evidence="7">
    <location>
        <begin position="3"/>
        <end position="117"/>
    </location>
</feature>
<dbReference type="FunFam" id="3.40.50.300:FF:000006">
    <property type="entry name" value="DNA-binding transcriptional regulator NtrC"/>
    <property type="match status" value="1"/>
</dbReference>
<dbReference type="AlphaFoldDB" id="A0A4R1KCQ1"/>
<dbReference type="Pfam" id="PF25601">
    <property type="entry name" value="AAA_lid_14"/>
    <property type="match status" value="1"/>
</dbReference>
<name>A0A4R1KCQ1_9BACT</name>
<dbReference type="SUPFAM" id="SSF52172">
    <property type="entry name" value="CheY-like"/>
    <property type="match status" value="1"/>
</dbReference>
<evidence type="ECO:0000259" key="6">
    <source>
        <dbReference type="PROSITE" id="PS50045"/>
    </source>
</evidence>
<keyword evidence="4" id="KW-0804">Transcription</keyword>
<evidence type="ECO:0000259" key="7">
    <source>
        <dbReference type="PROSITE" id="PS50110"/>
    </source>
</evidence>
<keyword evidence="5" id="KW-0597">Phosphoprotein</keyword>
<dbReference type="Gene3D" id="3.40.50.300">
    <property type="entry name" value="P-loop containing nucleotide triphosphate hydrolases"/>
    <property type="match status" value="1"/>
</dbReference>
<dbReference type="SMART" id="SM00382">
    <property type="entry name" value="AAA"/>
    <property type="match status" value="1"/>
</dbReference>
<evidence type="ECO:0000313" key="8">
    <source>
        <dbReference type="EMBL" id="TCK62326.1"/>
    </source>
</evidence>
<dbReference type="GO" id="GO:0043565">
    <property type="term" value="F:sequence-specific DNA binding"/>
    <property type="evidence" value="ECO:0007669"/>
    <property type="project" value="InterPro"/>
</dbReference>
<dbReference type="InterPro" id="IPR009057">
    <property type="entry name" value="Homeodomain-like_sf"/>
</dbReference>